<evidence type="ECO:0000256" key="5">
    <source>
        <dbReference type="ARBA" id="ARBA00023004"/>
    </source>
</evidence>
<evidence type="ECO:0000256" key="3">
    <source>
        <dbReference type="ARBA" id="ARBA00022691"/>
    </source>
</evidence>
<dbReference type="InterPro" id="IPR013785">
    <property type="entry name" value="Aldolase_TIM"/>
</dbReference>
<keyword evidence="5" id="KW-0408">Iron</keyword>
<dbReference type="EMBL" id="JQAN02000011">
    <property type="protein sequence ID" value="PPD57581.1"/>
    <property type="molecule type" value="Genomic_DNA"/>
</dbReference>
<keyword evidence="4" id="KW-0479">Metal-binding</keyword>
<evidence type="ECO:0000256" key="6">
    <source>
        <dbReference type="ARBA" id="ARBA00023014"/>
    </source>
</evidence>
<keyword evidence="6" id="KW-0411">Iron-sulfur</keyword>
<evidence type="ECO:0000256" key="2">
    <source>
        <dbReference type="ARBA" id="ARBA00022485"/>
    </source>
</evidence>
<keyword evidence="8" id="KW-1185">Reference proteome</keyword>
<sequence>MLQDFNHDGPNVLKDPTRLAEPPNKFLTLEEVMEILDPFELKQVVLEGQEAGLDPAYPLVAEALHNRFGSNNVLLTNGYQLPDLTHTDKVEFGIKAISETLNIHYTGRSNKPVLENLIKTYRMGKKIIVESVLIPEYIGVEEIERIARFVASVSNEIPFIILPYFKSGENPWRRPTKQELESAALAAKQHLSTVYHFTGEEKLEWKVESLFPPGLGRADLEYLPVLKSMDERRELVGV</sequence>
<dbReference type="PANTHER" id="PTHR30352:SF5">
    <property type="entry name" value="PYRUVATE FORMATE-LYASE 1-ACTIVATING ENZYME"/>
    <property type="match status" value="1"/>
</dbReference>
<dbReference type="Gene3D" id="3.20.20.70">
    <property type="entry name" value="Aldolase class I"/>
    <property type="match status" value="1"/>
</dbReference>
<gene>
    <name evidence="7" type="ORF">JP09_007475</name>
</gene>
<evidence type="ECO:0000256" key="1">
    <source>
        <dbReference type="ARBA" id="ARBA00001966"/>
    </source>
</evidence>
<name>A0A2P5P5L3_9CHLR</name>
<comment type="cofactor">
    <cofactor evidence="1">
        <name>[4Fe-4S] cluster</name>
        <dbReference type="ChEBI" id="CHEBI:49883"/>
    </cofactor>
</comment>
<organism evidence="7 8">
    <name type="scientific">Dehalogenimonas etheniformans</name>
    <dbReference type="NCBI Taxonomy" id="1536648"/>
    <lineage>
        <taxon>Bacteria</taxon>
        <taxon>Bacillati</taxon>
        <taxon>Chloroflexota</taxon>
        <taxon>Dehalococcoidia</taxon>
        <taxon>Dehalococcoidales</taxon>
        <taxon>Dehalococcoidaceae</taxon>
        <taxon>Dehalogenimonas</taxon>
    </lineage>
</organism>
<dbReference type="Proteomes" id="UP000235653">
    <property type="component" value="Unassembled WGS sequence"/>
</dbReference>
<dbReference type="InterPro" id="IPR058240">
    <property type="entry name" value="rSAM_sf"/>
</dbReference>
<reference evidence="7 8" key="1">
    <citation type="journal article" date="2017" name="ISME J.">
        <title>Grape pomace compost harbors organohalide-respiring Dehalogenimonas species with novel reductive dehalogenase genes.</title>
        <authorList>
            <person name="Yang Y."/>
            <person name="Higgins S.A."/>
            <person name="Yan J."/>
            <person name="Simsir B."/>
            <person name="Chourey K."/>
            <person name="Iyer R."/>
            <person name="Hettich R.L."/>
            <person name="Baldwin B."/>
            <person name="Ogles D.M."/>
            <person name="Loffler F.E."/>
        </authorList>
    </citation>
    <scope>NUCLEOTIDE SEQUENCE [LARGE SCALE GENOMIC DNA]</scope>
    <source>
        <strain evidence="7 8">GP</strain>
    </source>
</reference>
<dbReference type="GO" id="GO:0051539">
    <property type="term" value="F:4 iron, 4 sulfur cluster binding"/>
    <property type="evidence" value="ECO:0007669"/>
    <property type="project" value="UniProtKB-KW"/>
</dbReference>
<comment type="caution">
    <text evidence="7">The sequence shown here is derived from an EMBL/GenBank/DDBJ whole genome shotgun (WGS) entry which is preliminary data.</text>
</comment>
<evidence type="ECO:0000313" key="8">
    <source>
        <dbReference type="Proteomes" id="UP000235653"/>
    </source>
</evidence>
<dbReference type="GO" id="GO:0046872">
    <property type="term" value="F:metal ion binding"/>
    <property type="evidence" value="ECO:0007669"/>
    <property type="project" value="UniProtKB-KW"/>
</dbReference>
<protein>
    <submittedName>
        <fullName evidence="7">Radical SAM protein</fullName>
    </submittedName>
</protein>
<keyword evidence="2" id="KW-0004">4Fe-4S</keyword>
<keyword evidence="3" id="KW-0949">S-adenosyl-L-methionine</keyword>
<proteinExistence type="predicted"/>
<dbReference type="PANTHER" id="PTHR30352">
    <property type="entry name" value="PYRUVATE FORMATE-LYASE-ACTIVATING ENZYME"/>
    <property type="match status" value="1"/>
</dbReference>
<evidence type="ECO:0000256" key="4">
    <source>
        <dbReference type="ARBA" id="ARBA00022723"/>
    </source>
</evidence>
<accession>A0A2P5P5L3</accession>
<dbReference type="InterPro" id="IPR034457">
    <property type="entry name" value="Organic_radical-activating"/>
</dbReference>
<dbReference type="SUPFAM" id="SSF102114">
    <property type="entry name" value="Radical SAM enzymes"/>
    <property type="match status" value="1"/>
</dbReference>
<evidence type="ECO:0000313" key="7">
    <source>
        <dbReference type="EMBL" id="PPD57581.1"/>
    </source>
</evidence>
<dbReference type="AlphaFoldDB" id="A0A2P5P5L3"/>